<evidence type="ECO:0000256" key="6">
    <source>
        <dbReference type="ARBA" id="ARBA00023157"/>
    </source>
</evidence>
<evidence type="ECO:0000313" key="14">
    <source>
        <dbReference type="Proteomes" id="UP000261600"/>
    </source>
</evidence>
<reference evidence="13" key="2">
    <citation type="submission" date="2025-09" db="UniProtKB">
        <authorList>
            <consortium name="Ensembl"/>
        </authorList>
    </citation>
    <scope>IDENTIFICATION</scope>
</reference>
<dbReference type="RefSeq" id="XP_020465134.1">
    <property type="nucleotide sequence ID" value="XM_020609478.1"/>
</dbReference>
<keyword evidence="7" id="KW-0675">Receptor</keyword>
<organism evidence="13 14">
    <name type="scientific">Monopterus albus</name>
    <name type="common">Swamp eel</name>
    <dbReference type="NCBI Taxonomy" id="43700"/>
    <lineage>
        <taxon>Eukaryota</taxon>
        <taxon>Metazoa</taxon>
        <taxon>Chordata</taxon>
        <taxon>Craniata</taxon>
        <taxon>Vertebrata</taxon>
        <taxon>Euteleostomi</taxon>
        <taxon>Actinopterygii</taxon>
        <taxon>Neopterygii</taxon>
        <taxon>Teleostei</taxon>
        <taxon>Neoteleostei</taxon>
        <taxon>Acanthomorphata</taxon>
        <taxon>Anabantaria</taxon>
        <taxon>Synbranchiformes</taxon>
        <taxon>Synbranchidae</taxon>
        <taxon>Monopterus</taxon>
    </lineage>
</organism>
<dbReference type="InterPro" id="IPR003599">
    <property type="entry name" value="Ig_sub"/>
</dbReference>
<evidence type="ECO:0000313" key="13">
    <source>
        <dbReference type="Ensembl" id="ENSMALP00000011072.1"/>
    </source>
</evidence>
<dbReference type="InterPro" id="IPR007110">
    <property type="entry name" value="Ig-like_dom"/>
</dbReference>
<evidence type="ECO:0000256" key="5">
    <source>
        <dbReference type="ARBA" id="ARBA00023136"/>
    </source>
</evidence>
<proteinExistence type="inferred from homology"/>
<dbReference type="GO" id="GO:0009986">
    <property type="term" value="C:cell surface"/>
    <property type="evidence" value="ECO:0007669"/>
    <property type="project" value="UniProtKB-ARBA"/>
</dbReference>
<evidence type="ECO:0000256" key="1">
    <source>
        <dbReference type="ARBA" id="ARBA00004167"/>
    </source>
</evidence>
<dbReference type="GO" id="GO:0038023">
    <property type="term" value="F:signaling receptor activity"/>
    <property type="evidence" value="ECO:0007669"/>
    <property type="project" value="InterPro"/>
</dbReference>
<dbReference type="Pfam" id="PF00047">
    <property type="entry name" value="ig"/>
    <property type="match status" value="1"/>
</dbReference>
<feature type="domain" description="Ig-like" evidence="12">
    <location>
        <begin position="146"/>
        <end position="217"/>
    </location>
</feature>
<evidence type="ECO:0000256" key="2">
    <source>
        <dbReference type="ARBA" id="ARBA00008215"/>
    </source>
</evidence>
<protein>
    <recommendedName>
        <fullName evidence="12">Ig-like domain-containing protein</fullName>
    </recommendedName>
</protein>
<dbReference type="SUPFAM" id="SSF48726">
    <property type="entry name" value="Immunoglobulin"/>
    <property type="match status" value="1"/>
</dbReference>
<dbReference type="InterPro" id="IPR013162">
    <property type="entry name" value="CD80_C2-set"/>
</dbReference>
<keyword evidence="6" id="KW-1015">Disulfide bond</keyword>
<feature type="signal peptide" evidence="11">
    <location>
        <begin position="1"/>
        <end position="20"/>
    </location>
</feature>
<dbReference type="GO" id="GO:0016020">
    <property type="term" value="C:membrane"/>
    <property type="evidence" value="ECO:0007669"/>
    <property type="project" value="UniProtKB-SubCell"/>
</dbReference>
<comment type="subcellular location">
    <subcellularLocation>
        <location evidence="1">Membrane</location>
        <topology evidence="1">Single-pass membrane protein</topology>
    </subcellularLocation>
</comment>
<reference evidence="13" key="1">
    <citation type="submission" date="2025-08" db="UniProtKB">
        <authorList>
            <consortium name="Ensembl"/>
        </authorList>
    </citation>
    <scope>IDENTIFICATION</scope>
</reference>
<keyword evidence="8" id="KW-0325">Glycoprotein</keyword>
<dbReference type="PANTHER" id="PTHR21462:SF2">
    <property type="entry name" value="CELL SURFACE GLYCOPROTEIN CD200 RECEPTOR 2"/>
    <property type="match status" value="1"/>
</dbReference>
<feature type="chain" id="PRO_5018709322" description="Ig-like domain-containing protein" evidence="11">
    <location>
        <begin position="21"/>
        <end position="304"/>
    </location>
</feature>
<evidence type="ECO:0000256" key="4">
    <source>
        <dbReference type="ARBA" id="ARBA00022989"/>
    </source>
</evidence>
<dbReference type="Ensembl" id="ENSMALT00000011311.1">
    <property type="protein sequence ID" value="ENSMALP00000011072.1"/>
    <property type="gene ID" value="ENSMALG00000007894.1"/>
</dbReference>
<dbReference type="InterPro" id="IPR036179">
    <property type="entry name" value="Ig-like_dom_sf"/>
</dbReference>
<dbReference type="Gene3D" id="2.60.40.10">
    <property type="entry name" value="Immunoglobulins"/>
    <property type="match status" value="2"/>
</dbReference>
<dbReference type="InterPro" id="IPR013783">
    <property type="entry name" value="Ig-like_fold"/>
</dbReference>
<dbReference type="Pfam" id="PF08205">
    <property type="entry name" value="C2-set_2"/>
    <property type="match status" value="1"/>
</dbReference>
<dbReference type="InterPro" id="IPR040012">
    <property type="entry name" value="CD200R"/>
</dbReference>
<dbReference type="GO" id="GO:0150077">
    <property type="term" value="P:regulation of neuroinflammatory response"/>
    <property type="evidence" value="ECO:0007669"/>
    <property type="project" value="InterPro"/>
</dbReference>
<keyword evidence="11" id="KW-0732">Signal</keyword>
<evidence type="ECO:0000256" key="8">
    <source>
        <dbReference type="ARBA" id="ARBA00023180"/>
    </source>
</evidence>
<dbReference type="KEGG" id="malb:109965448"/>
<sequence length="304" mass="34100">MRGMMWICAVILLLVSEAWSTKPGTNHSTYGNTSTSSPKVYAARHLTFNKGSDAALTCSNKTWDKMIYVIWNIYLKTKTCKIGFENAGHIKDNCTDGKSLQNTSSFQSYLRIPNFSGNDVGVYKCESVYSGGSESYELNVTITVPPSVSSWLEQRDSKMVAVCKAERGKPAANISWNHPEKPSNVVKNETGGFITVESHLELPEGMDTRNLSCAIGHQYWEQDKILRPKPKQGYMYELFIPIVVVLVISLLGILYFAIKKLLMLRQCQQAGNSPSKSQQSYPTEDVEEVEPYASYVQRVNCIYN</sequence>
<keyword evidence="4 10" id="KW-1133">Transmembrane helix</keyword>
<dbReference type="GeneID" id="109965448"/>
<dbReference type="STRING" id="43700.ENSMALP00000011072"/>
<evidence type="ECO:0000256" key="7">
    <source>
        <dbReference type="ARBA" id="ARBA00023170"/>
    </source>
</evidence>
<evidence type="ECO:0000256" key="9">
    <source>
        <dbReference type="ARBA" id="ARBA00023319"/>
    </source>
</evidence>
<keyword evidence="3 10" id="KW-0812">Transmembrane</keyword>
<evidence type="ECO:0000259" key="12">
    <source>
        <dbReference type="PROSITE" id="PS50835"/>
    </source>
</evidence>
<feature type="domain" description="Ig-like" evidence="12">
    <location>
        <begin position="38"/>
        <end position="141"/>
    </location>
</feature>
<dbReference type="SMART" id="SM00409">
    <property type="entry name" value="IG"/>
    <property type="match status" value="1"/>
</dbReference>
<keyword evidence="9" id="KW-0393">Immunoglobulin domain</keyword>
<keyword evidence="14" id="KW-1185">Reference proteome</keyword>
<feature type="transmembrane region" description="Helical" evidence="10">
    <location>
        <begin position="238"/>
        <end position="258"/>
    </location>
</feature>
<dbReference type="OrthoDB" id="8915654at2759"/>
<evidence type="ECO:0000256" key="3">
    <source>
        <dbReference type="ARBA" id="ARBA00022692"/>
    </source>
</evidence>
<accession>A0A3Q3JBS1</accession>
<dbReference type="Proteomes" id="UP000261600">
    <property type="component" value="Unplaced"/>
</dbReference>
<dbReference type="PROSITE" id="PS50835">
    <property type="entry name" value="IG_LIKE"/>
    <property type="match status" value="2"/>
</dbReference>
<dbReference type="PANTHER" id="PTHR21462">
    <property type="entry name" value="CELL SURFACE GLYCOPROTEIN OX2 RECEPTOR PRECURSOR"/>
    <property type="match status" value="1"/>
</dbReference>
<evidence type="ECO:0000256" key="11">
    <source>
        <dbReference type="SAM" id="SignalP"/>
    </source>
</evidence>
<dbReference type="AlphaFoldDB" id="A0A3Q3JBS1"/>
<dbReference type="InterPro" id="IPR013151">
    <property type="entry name" value="Immunoglobulin_dom"/>
</dbReference>
<evidence type="ECO:0000256" key="10">
    <source>
        <dbReference type="SAM" id="Phobius"/>
    </source>
</evidence>
<keyword evidence="5 10" id="KW-0472">Membrane</keyword>
<name>A0A3Q3JBS1_MONAL</name>
<comment type="similarity">
    <text evidence="2">Belongs to the CD200R family.</text>
</comment>